<dbReference type="InterPro" id="IPR005500">
    <property type="entry name" value="DUF309"/>
</dbReference>
<dbReference type="eggNOG" id="arCOG04628">
    <property type="taxonomic scope" value="Archaea"/>
</dbReference>
<accession>C7NUP5</accession>
<keyword evidence="2" id="KW-1185">Reference proteome</keyword>
<dbReference type="KEGG" id="hut:Huta_2235"/>
<dbReference type="Pfam" id="PF03745">
    <property type="entry name" value="DUF309"/>
    <property type="match status" value="1"/>
</dbReference>
<sequence>MDAALRAGIALYNAGYYRITHDAWEAPWLGMGGRQEPKDFLQGLIQFTVAIHHATVDNESGARKLAGRAQTYLEGYPQEYQGVDLGPVRAYLAALEVDPAHVEDTDPPTMTHHGDVIELADLDFEETTLAAEAIAEVEGDEELLDAAIEFAEADLDDGDEGSQFITFVFDYVRSPDDRGIIRQRLSEHVDRRQGREADVEGLFE</sequence>
<dbReference type="GeneID" id="8384529"/>
<dbReference type="PANTHER" id="PTHR34796:SF1">
    <property type="entry name" value="EXPRESSED PROTEIN"/>
    <property type="match status" value="1"/>
</dbReference>
<proteinExistence type="predicted"/>
<dbReference type="OrthoDB" id="270022at2157"/>
<reference evidence="1 2" key="1">
    <citation type="journal article" date="2009" name="Stand. Genomic Sci.">
        <title>Complete genome sequence of Halorhabdus utahensis type strain (AX-2).</title>
        <authorList>
            <person name="Anderson I."/>
            <person name="Tindall B.J."/>
            <person name="Pomrenke H."/>
            <person name="Goker M."/>
            <person name="Lapidus A."/>
            <person name="Nolan M."/>
            <person name="Copeland A."/>
            <person name="Glavina Del Rio T."/>
            <person name="Chen F."/>
            <person name="Tice H."/>
            <person name="Cheng J.F."/>
            <person name="Lucas S."/>
            <person name="Chertkov O."/>
            <person name="Bruce D."/>
            <person name="Brettin T."/>
            <person name="Detter J.C."/>
            <person name="Han C."/>
            <person name="Goodwin L."/>
            <person name="Land M."/>
            <person name="Hauser L."/>
            <person name="Chang Y.J."/>
            <person name="Jeffries C.D."/>
            <person name="Pitluck S."/>
            <person name="Pati A."/>
            <person name="Mavromatis K."/>
            <person name="Ivanova N."/>
            <person name="Ovchinnikova G."/>
            <person name="Chen A."/>
            <person name="Palaniappan K."/>
            <person name="Chain P."/>
            <person name="Rohde M."/>
            <person name="Bristow J."/>
            <person name="Eisen J.A."/>
            <person name="Markowitz V."/>
            <person name="Hugenholtz P."/>
            <person name="Kyrpides N.C."/>
            <person name="Klenk H.P."/>
        </authorList>
    </citation>
    <scope>NUCLEOTIDE SEQUENCE [LARGE SCALE GENOMIC DNA]</scope>
    <source>
        <strain evidence="2">DSM 12940 / JCM 11049 / AX-2</strain>
    </source>
</reference>
<dbReference type="EMBL" id="CP001687">
    <property type="protein sequence ID" value="ACV12402.1"/>
    <property type="molecule type" value="Genomic_DNA"/>
</dbReference>
<evidence type="ECO:0000313" key="1">
    <source>
        <dbReference type="EMBL" id="ACV12402.1"/>
    </source>
</evidence>
<protein>
    <recommendedName>
        <fullName evidence="3">DUF309 domain-containing protein</fullName>
    </recommendedName>
</protein>
<dbReference type="STRING" id="519442.Huta_2235"/>
<evidence type="ECO:0008006" key="3">
    <source>
        <dbReference type="Google" id="ProtNLM"/>
    </source>
</evidence>
<name>C7NUP5_HALUD</name>
<gene>
    <name evidence="1" type="ordered locus">Huta_2235</name>
</gene>
<dbReference type="RefSeq" id="WP_015789972.1">
    <property type="nucleotide sequence ID" value="NC_013158.1"/>
</dbReference>
<dbReference type="SUPFAM" id="SSF140663">
    <property type="entry name" value="TTHA0068-like"/>
    <property type="match status" value="1"/>
</dbReference>
<organism evidence="1 2">
    <name type="scientific">Halorhabdus utahensis (strain DSM 12940 / JCM 11049 / AX-2)</name>
    <dbReference type="NCBI Taxonomy" id="519442"/>
    <lineage>
        <taxon>Archaea</taxon>
        <taxon>Methanobacteriati</taxon>
        <taxon>Methanobacteriota</taxon>
        <taxon>Stenosarchaea group</taxon>
        <taxon>Halobacteria</taxon>
        <taxon>Halobacteriales</taxon>
        <taxon>Haloarculaceae</taxon>
        <taxon>Halorhabdus</taxon>
    </lineage>
</organism>
<dbReference type="HOGENOM" id="CLU_116128_0_0_2"/>
<dbReference type="Gene3D" id="1.10.3450.10">
    <property type="entry name" value="TTHA0068-like"/>
    <property type="match status" value="1"/>
</dbReference>
<dbReference type="InterPro" id="IPR023203">
    <property type="entry name" value="TTHA0068_sf"/>
</dbReference>
<dbReference type="AlphaFoldDB" id="C7NUP5"/>
<evidence type="ECO:0000313" key="2">
    <source>
        <dbReference type="Proteomes" id="UP000002071"/>
    </source>
</evidence>
<dbReference type="PANTHER" id="PTHR34796">
    <property type="entry name" value="EXPRESSED PROTEIN"/>
    <property type="match status" value="1"/>
</dbReference>
<dbReference type="Proteomes" id="UP000002071">
    <property type="component" value="Chromosome"/>
</dbReference>